<feature type="region of interest" description="Disordered" evidence="5">
    <location>
        <begin position="1"/>
        <end position="25"/>
    </location>
</feature>
<evidence type="ECO:0000259" key="6">
    <source>
        <dbReference type="PROSITE" id="PS50048"/>
    </source>
</evidence>
<dbReference type="CDD" id="cd00067">
    <property type="entry name" value="GAL4"/>
    <property type="match status" value="1"/>
</dbReference>
<dbReference type="InterPro" id="IPR001138">
    <property type="entry name" value="Zn2Cys6_DnaBD"/>
</dbReference>
<dbReference type="PANTHER" id="PTHR47784">
    <property type="entry name" value="STEROL UPTAKE CONTROL PROTEIN 2"/>
    <property type="match status" value="1"/>
</dbReference>
<reference evidence="7 8" key="1">
    <citation type="submission" date="2015-01" db="EMBL/GenBank/DDBJ databases">
        <title>The Genome Sequence of Exophiala sideris CBS121828.</title>
        <authorList>
            <consortium name="The Broad Institute Genomics Platform"/>
            <person name="Cuomo C."/>
            <person name="de Hoog S."/>
            <person name="Gorbushina A."/>
            <person name="Stielow B."/>
            <person name="Teixiera M."/>
            <person name="Abouelleil A."/>
            <person name="Chapman S.B."/>
            <person name="Priest M."/>
            <person name="Young S.K."/>
            <person name="Wortman J."/>
            <person name="Nusbaum C."/>
            <person name="Birren B."/>
        </authorList>
    </citation>
    <scope>NUCLEOTIDE SEQUENCE [LARGE SCALE GENOMIC DNA]</scope>
    <source>
        <strain evidence="7 8">CBS 121828</strain>
    </source>
</reference>
<feature type="domain" description="Zn(2)-C6 fungal-type" evidence="6">
    <location>
        <begin position="31"/>
        <end position="61"/>
    </location>
</feature>
<name>A0A0D1VZZ2_9EURO</name>
<dbReference type="AlphaFoldDB" id="A0A0D1VZZ2"/>
<keyword evidence="3" id="KW-0804">Transcription</keyword>
<dbReference type="InterPro" id="IPR053157">
    <property type="entry name" value="Sterol_Uptake_Regulator"/>
</dbReference>
<dbReference type="PROSITE" id="PS50048">
    <property type="entry name" value="ZN2_CY6_FUNGAL_2"/>
    <property type="match status" value="1"/>
</dbReference>
<dbReference type="GO" id="GO:0001228">
    <property type="term" value="F:DNA-binding transcription activator activity, RNA polymerase II-specific"/>
    <property type="evidence" value="ECO:0007669"/>
    <property type="project" value="TreeGrafter"/>
</dbReference>
<dbReference type="SUPFAM" id="SSF57701">
    <property type="entry name" value="Zn2/Cys6 DNA-binding domain"/>
    <property type="match status" value="1"/>
</dbReference>
<dbReference type="Gene3D" id="4.10.240.10">
    <property type="entry name" value="Zn(2)-C6 fungal-type DNA-binding domain"/>
    <property type="match status" value="1"/>
</dbReference>
<dbReference type="Pfam" id="PF00172">
    <property type="entry name" value="Zn_clus"/>
    <property type="match status" value="1"/>
</dbReference>
<dbReference type="SMART" id="SM00066">
    <property type="entry name" value="GAL4"/>
    <property type="match status" value="1"/>
</dbReference>
<dbReference type="PROSITE" id="PS00463">
    <property type="entry name" value="ZN2_CY6_FUNGAL_1"/>
    <property type="match status" value="1"/>
</dbReference>
<dbReference type="OrthoDB" id="3031538at2759"/>
<dbReference type="GO" id="GO:0003677">
    <property type="term" value="F:DNA binding"/>
    <property type="evidence" value="ECO:0007669"/>
    <property type="project" value="UniProtKB-KW"/>
</dbReference>
<accession>A0A0D1VZZ2</accession>
<sequence length="434" mass="49591">MARRTASSTPRCSQEESNSRQRKTHRKSRLGCRNCKIRRIKCDETAPSCEKCLDFGVTCNYNSSVPDLQPRSGSTEGISMDSTLEKHSPATGSYVLDMVNIYLSEDQSPTTATYGGLRLDQSGMERLERFNKRTVLTMGTKVTPKSYRTGIVQLACIHPFLMHLVQSLTVAHDRFCAVSATTQPTTDEIYHLHHGIRGMHHKLSRGIRPEDRDALFMSASVLGVMMFYQIEASRVEDVWPLGTGDFAWVSMSDGKKAVWRATNPLRQDSMFRPVAEVYEKHFRFTEKEPTNTISVFDHLCSHESSPVAVPNPYHKTAQFLKSLLALELTDTTWMRFFVFICHVDPPFRALLEDKDPWAMLMLAYWFMKICRGQWWISTRAILQGQAICIYLERYHADDVLLQKAIPRPKLEFEEAEREGWGGYALDKRSGLITV</sequence>
<keyword evidence="1" id="KW-0805">Transcription regulation</keyword>
<evidence type="ECO:0000256" key="1">
    <source>
        <dbReference type="ARBA" id="ARBA00023015"/>
    </source>
</evidence>
<dbReference type="PANTHER" id="PTHR47784:SF9">
    <property type="entry name" value="ZN(II)2CYS6 TRANSCRIPTION FACTOR (EUROFUNG)"/>
    <property type="match status" value="1"/>
</dbReference>
<proteinExistence type="predicted"/>
<keyword evidence="4" id="KW-0539">Nucleus</keyword>
<dbReference type="InterPro" id="IPR036864">
    <property type="entry name" value="Zn2-C6_fun-type_DNA-bd_sf"/>
</dbReference>
<organism evidence="7 8">
    <name type="scientific">Exophiala sideris</name>
    <dbReference type="NCBI Taxonomy" id="1016849"/>
    <lineage>
        <taxon>Eukaryota</taxon>
        <taxon>Fungi</taxon>
        <taxon>Dikarya</taxon>
        <taxon>Ascomycota</taxon>
        <taxon>Pezizomycotina</taxon>
        <taxon>Eurotiomycetes</taxon>
        <taxon>Chaetothyriomycetidae</taxon>
        <taxon>Chaetothyriales</taxon>
        <taxon>Herpotrichiellaceae</taxon>
        <taxon>Exophiala</taxon>
    </lineage>
</organism>
<protein>
    <recommendedName>
        <fullName evidence="6">Zn(2)-C6 fungal-type domain-containing protein</fullName>
    </recommendedName>
</protein>
<evidence type="ECO:0000256" key="2">
    <source>
        <dbReference type="ARBA" id="ARBA00023125"/>
    </source>
</evidence>
<evidence type="ECO:0000256" key="3">
    <source>
        <dbReference type="ARBA" id="ARBA00023163"/>
    </source>
</evidence>
<evidence type="ECO:0000256" key="5">
    <source>
        <dbReference type="SAM" id="MobiDB-lite"/>
    </source>
</evidence>
<keyword evidence="2" id="KW-0238">DNA-binding</keyword>
<dbReference type="STRING" id="1016849.A0A0D1VZZ2"/>
<feature type="compositionally biased region" description="Polar residues" evidence="5">
    <location>
        <begin position="1"/>
        <end position="12"/>
    </location>
</feature>
<dbReference type="Proteomes" id="UP000053599">
    <property type="component" value="Unassembled WGS sequence"/>
</dbReference>
<evidence type="ECO:0000256" key="4">
    <source>
        <dbReference type="ARBA" id="ARBA00023242"/>
    </source>
</evidence>
<dbReference type="GO" id="GO:0008270">
    <property type="term" value="F:zinc ion binding"/>
    <property type="evidence" value="ECO:0007669"/>
    <property type="project" value="InterPro"/>
</dbReference>
<evidence type="ECO:0000313" key="8">
    <source>
        <dbReference type="Proteomes" id="UP000053599"/>
    </source>
</evidence>
<dbReference type="EMBL" id="KN846952">
    <property type="protein sequence ID" value="KIV81990.1"/>
    <property type="molecule type" value="Genomic_DNA"/>
</dbReference>
<gene>
    <name evidence="7" type="ORF">PV11_04134</name>
</gene>
<evidence type="ECO:0000313" key="7">
    <source>
        <dbReference type="EMBL" id="KIV81990.1"/>
    </source>
</evidence>
<dbReference type="HOGENOM" id="CLU_024934_9_2_1"/>